<evidence type="ECO:0000256" key="5">
    <source>
        <dbReference type="ARBA" id="ARBA00023242"/>
    </source>
</evidence>
<feature type="domain" description="WRKY" evidence="6">
    <location>
        <begin position="235"/>
        <end position="289"/>
    </location>
</feature>
<dbReference type="GO" id="GO:0005634">
    <property type="term" value="C:nucleus"/>
    <property type="evidence" value="ECO:0007669"/>
    <property type="project" value="UniProtKB-SubCell"/>
</dbReference>
<keyword evidence="8" id="KW-1185">Reference proteome</keyword>
<dbReference type="Pfam" id="PF03106">
    <property type="entry name" value="WRKY"/>
    <property type="match status" value="1"/>
</dbReference>
<gene>
    <name evidence="7" type="ORF">K493DRAFT_218105</name>
</gene>
<evidence type="ECO:0000256" key="4">
    <source>
        <dbReference type="ARBA" id="ARBA00023163"/>
    </source>
</evidence>
<dbReference type="AlphaFoldDB" id="A0A1Y1YDU7"/>
<comment type="caution">
    <text evidence="7">The sequence shown here is derived from an EMBL/GenBank/DDBJ whole genome shotgun (WGS) entry which is preliminary data.</text>
</comment>
<evidence type="ECO:0000256" key="3">
    <source>
        <dbReference type="ARBA" id="ARBA00023125"/>
    </source>
</evidence>
<dbReference type="SUPFAM" id="SSF118290">
    <property type="entry name" value="WRKY DNA-binding domain"/>
    <property type="match status" value="1"/>
</dbReference>
<keyword evidence="5" id="KW-0539">Nucleus</keyword>
<dbReference type="Proteomes" id="UP000193498">
    <property type="component" value="Unassembled WGS sequence"/>
</dbReference>
<dbReference type="InterPro" id="IPR036576">
    <property type="entry name" value="WRKY_dom_sf"/>
</dbReference>
<reference evidence="7 8" key="1">
    <citation type="submission" date="2016-07" db="EMBL/GenBank/DDBJ databases">
        <title>Pervasive Adenine N6-methylation of Active Genes in Fungi.</title>
        <authorList>
            <consortium name="DOE Joint Genome Institute"/>
            <person name="Mondo S.J."/>
            <person name="Dannebaum R.O."/>
            <person name="Kuo R.C."/>
            <person name="Labutti K."/>
            <person name="Haridas S."/>
            <person name="Kuo A."/>
            <person name="Salamov A."/>
            <person name="Ahrendt S.R."/>
            <person name="Lipzen A."/>
            <person name="Sullivan W."/>
            <person name="Andreopoulos W.B."/>
            <person name="Clum A."/>
            <person name="Lindquist E."/>
            <person name="Daum C."/>
            <person name="Ramamoorthy G.K."/>
            <person name="Gryganskyi A."/>
            <person name="Culley D."/>
            <person name="Magnuson J.K."/>
            <person name="James T.Y."/>
            <person name="O'Malley M.A."/>
            <person name="Stajich J.E."/>
            <person name="Spatafora J.W."/>
            <person name="Visel A."/>
            <person name="Grigoriev I.V."/>
        </authorList>
    </citation>
    <scope>NUCLEOTIDE SEQUENCE [LARGE SCALE GENOMIC DNA]</scope>
    <source>
        <strain evidence="7 8">CBS 931.73</strain>
    </source>
</reference>
<organism evidence="7 8">
    <name type="scientific">Basidiobolus meristosporus CBS 931.73</name>
    <dbReference type="NCBI Taxonomy" id="1314790"/>
    <lineage>
        <taxon>Eukaryota</taxon>
        <taxon>Fungi</taxon>
        <taxon>Fungi incertae sedis</taxon>
        <taxon>Zoopagomycota</taxon>
        <taxon>Entomophthoromycotina</taxon>
        <taxon>Basidiobolomycetes</taxon>
        <taxon>Basidiobolales</taxon>
        <taxon>Basidiobolaceae</taxon>
        <taxon>Basidiobolus</taxon>
    </lineage>
</organism>
<evidence type="ECO:0000256" key="1">
    <source>
        <dbReference type="ARBA" id="ARBA00004123"/>
    </source>
</evidence>
<dbReference type="Gene3D" id="2.20.25.80">
    <property type="entry name" value="WRKY domain"/>
    <property type="match status" value="1"/>
</dbReference>
<dbReference type="InterPro" id="IPR003657">
    <property type="entry name" value="WRKY_dom"/>
</dbReference>
<protein>
    <recommendedName>
        <fullName evidence="6">WRKY domain-containing protein</fullName>
    </recommendedName>
</protein>
<proteinExistence type="predicted"/>
<dbReference type="InParanoid" id="A0A1Y1YDU7"/>
<keyword evidence="2" id="KW-0805">Transcription regulation</keyword>
<comment type="subcellular location">
    <subcellularLocation>
        <location evidence="1">Nucleus</location>
    </subcellularLocation>
</comment>
<evidence type="ECO:0000313" key="8">
    <source>
        <dbReference type="Proteomes" id="UP000193498"/>
    </source>
</evidence>
<keyword evidence="3" id="KW-0238">DNA-binding</keyword>
<evidence type="ECO:0000256" key="2">
    <source>
        <dbReference type="ARBA" id="ARBA00023015"/>
    </source>
</evidence>
<evidence type="ECO:0000313" key="7">
    <source>
        <dbReference type="EMBL" id="ORX96093.1"/>
    </source>
</evidence>
<sequence length="302" mass="33980">MAGNQPGDSPPFFQRTTRAHSLPEFPVALTSFELVDLLAQFATQPELLKIILQSKLQEDKRKAEEARLRAMQIDLMICEQNNQPCLWPETGMKRERDELFTELFLNMGKNQRPRVDSSPFDVMTCSLNPDFDDPNYYPNYPSTLTPNGRLVLSMCTQQMFPSLLSQPASIAPAPSIPGFVPLSSPIDSISPSLSSRINNTSTVHPIRTKPDKKKRNRKAMLPISMIVETKEFPYQDSFVWLNNGNTIQKKTGLRSTYYKCANWHRGCSVNKTVSSQGEGTYLIKYRGDHLAECGVATAKVVS</sequence>
<evidence type="ECO:0000259" key="6">
    <source>
        <dbReference type="Pfam" id="PF03106"/>
    </source>
</evidence>
<dbReference type="OrthoDB" id="2362414at2759"/>
<keyword evidence="4" id="KW-0804">Transcription</keyword>
<dbReference type="EMBL" id="MCFE01000161">
    <property type="protein sequence ID" value="ORX96093.1"/>
    <property type="molecule type" value="Genomic_DNA"/>
</dbReference>
<dbReference type="GO" id="GO:0003700">
    <property type="term" value="F:DNA-binding transcription factor activity"/>
    <property type="evidence" value="ECO:0007669"/>
    <property type="project" value="InterPro"/>
</dbReference>
<name>A0A1Y1YDU7_9FUNG</name>
<accession>A0A1Y1YDU7</accession>
<dbReference type="GO" id="GO:0043565">
    <property type="term" value="F:sequence-specific DNA binding"/>
    <property type="evidence" value="ECO:0007669"/>
    <property type="project" value="InterPro"/>
</dbReference>